<dbReference type="OrthoDB" id="187139at2759"/>
<sequence>IVAHTPGSDDITNVNAAFNACKAGGTVVFAAGIDYQVSTPITATGLSNVDIVIDGTVT</sequence>
<organism evidence="1 2">
    <name type="scientific">Blyttiomyces helicus</name>
    <dbReference type="NCBI Taxonomy" id="388810"/>
    <lineage>
        <taxon>Eukaryota</taxon>
        <taxon>Fungi</taxon>
        <taxon>Fungi incertae sedis</taxon>
        <taxon>Chytridiomycota</taxon>
        <taxon>Chytridiomycota incertae sedis</taxon>
        <taxon>Chytridiomycetes</taxon>
        <taxon>Chytridiomycetes incertae sedis</taxon>
        <taxon>Blyttiomyces</taxon>
    </lineage>
</organism>
<evidence type="ECO:0008006" key="3">
    <source>
        <dbReference type="Google" id="ProtNLM"/>
    </source>
</evidence>
<dbReference type="AlphaFoldDB" id="A0A4P9VYD9"/>
<dbReference type="SUPFAM" id="SSF51126">
    <property type="entry name" value="Pectin lyase-like"/>
    <property type="match status" value="1"/>
</dbReference>
<gene>
    <name evidence="1" type="ORF">BDK51DRAFT_10248</name>
</gene>
<dbReference type="EMBL" id="KZ999756">
    <property type="protein sequence ID" value="RKO84764.1"/>
    <property type="molecule type" value="Genomic_DNA"/>
</dbReference>
<proteinExistence type="predicted"/>
<keyword evidence="2" id="KW-1185">Reference proteome</keyword>
<reference evidence="2" key="1">
    <citation type="journal article" date="2018" name="Nat. Microbiol.">
        <title>Leveraging single-cell genomics to expand the fungal tree of life.</title>
        <authorList>
            <person name="Ahrendt S.R."/>
            <person name="Quandt C.A."/>
            <person name="Ciobanu D."/>
            <person name="Clum A."/>
            <person name="Salamov A."/>
            <person name="Andreopoulos B."/>
            <person name="Cheng J.F."/>
            <person name="Woyke T."/>
            <person name="Pelin A."/>
            <person name="Henrissat B."/>
            <person name="Reynolds N.K."/>
            <person name="Benny G.L."/>
            <person name="Smith M.E."/>
            <person name="James T.Y."/>
            <person name="Grigoriev I.V."/>
        </authorList>
    </citation>
    <scope>NUCLEOTIDE SEQUENCE [LARGE SCALE GENOMIC DNA]</scope>
</reference>
<dbReference type="Proteomes" id="UP000269721">
    <property type="component" value="Unassembled WGS sequence"/>
</dbReference>
<evidence type="ECO:0000313" key="1">
    <source>
        <dbReference type="EMBL" id="RKO84764.1"/>
    </source>
</evidence>
<name>A0A4P9VYD9_9FUNG</name>
<evidence type="ECO:0000313" key="2">
    <source>
        <dbReference type="Proteomes" id="UP000269721"/>
    </source>
</evidence>
<protein>
    <recommendedName>
        <fullName evidence="3">Pectin lyase fold/virulence factor</fullName>
    </recommendedName>
</protein>
<feature type="non-terminal residue" evidence="1">
    <location>
        <position position="1"/>
    </location>
</feature>
<dbReference type="InterPro" id="IPR011050">
    <property type="entry name" value="Pectin_lyase_fold/virulence"/>
</dbReference>
<accession>A0A4P9VYD9</accession>
<feature type="non-terminal residue" evidence="1">
    <location>
        <position position="58"/>
    </location>
</feature>
<dbReference type="InterPro" id="IPR012334">
    <property type="entry name" value="Pectin_lyas_fold"/>
</dbReference>
<dbReference type="Gene3D" id="2.160.20.10">
    <property type="entry name" value="Single-stranded right-handed beta-helix, Pectin lyase-like"/>
    <property type="match status" value="1"/>
</dbReference>